<evidence type="ECO:0000313" key="6">
    <source>
        <dbReference type="EMBL" id="MFC3150073.1"/>
    </source>
</evidence>
<accession>A0ABV7HBI8</accession>
<dbReference type="InterPro" id="IPR036388">
    <property type="entry name" value="WH-like_DNA-bd_sf"/>
</dbReference>
<organism evidence="6 7">
    <name type="scientific">Litoribrevibacter euphylliae</name>
    <dbReference type="NCBI Taxonomy" id="1834034"/>
    <lineage>
        <taxon>Bacteria</taxon>
        <taxon>Pseudomonadati</taxon>
        <taxon>Pseudomonadota</taxon>
        <taxon>Gammaproteobacteria</taxon>
        <taxon>Oceanospirillales</taxon>
        <taxon>Oceanospirillaceae</taxon>
        <taxon>Litoribrevibacter</taxon>
    </lineage>
</organism>
<protein>
    <submittedName>
        <fullName evidence="6">LysR family transcriptional regulator</fullName>
    </submittedName>
</protein>
<dbReference type="Pfam" id="PF00126">
    <property type="entry name" value="HTH_1"/>
    <property type="match status" value="1"/>
</dbReference>
<comment type="caution">
    <text evidence="6">The sequence shown here is derived from an EMBL/GenBank/DDBJ whole genome shotgun (WGS) entry which is preliminary data.</text>
</comment>
<feature type="domain" description="HTH lysR-type" evidence="5">
    <location>
        <begin position="2"/>
        <end position="59"/>
    </location>
</feature>
<dbReference type="Proteomes" id="UP001595476">
    <property type="component" value="Unassembled WGS sequence"/>
</dbReference>
<keyword evidence="7" id="KW-1185">Reference proteome</keyword>
<dbReference type="SUPFAM" id="SSF46785">
    <property type="entry name" value="Winged helix' DNA-binding domain"/>
    <property type="match status" value="1"/>
</dbReference>
<keyword evidence="2" id="KW-0805">Transcription regulation</keyword>
<dbReference type="EMBL" id="JBHRSZ010000002">
    <property type="protein sequence ID" value="MFC3150073.1"/>
    <property type="molecule type" value="Genomic_DNA"/>
</dbReference>
<reference evidence="7" key="1">
    <citation type="journal article" date="2019" name="Int. J. Syst. Evol. Microbiol.">
        <title>The Global Catalogue of Microorganisms (GCM) 10K type strain sequencing project: providing services to taxonomists for standard genome sequencing and annotation.</title>
        <authorList>
            <consortium name="The Broad Institute Genomics Platform"/>
            <consortium name="The Broad Institute Genome Sequencing Center for Infectious Disease"/>
            <person name="Wu L."/>
            <person name="Ma J."/>
        </authorList>
    </citation>
    <scope>NUCLEOTIDE SEQUENCE [LARGE SCALE GENOMIC DNA]</scope>
    <source>
        <strain evidence="7">KCTC 52438</strain>
    </source>
</reference>
<dbReference type="PROSITE" id="PS50931">
    <property type="entry name" value="HTH_LYSR"/>
    <property type="match status" value="1"/>
</dbReference>
<sequence>MIDISDIHMIQVVADVGSINKAAELLNMSQPTLSKKVSRLEQKLNLELFSRGIAGMVPTEAANLLIEEGSHLKDQLRKVERQLELMSYKKGGVVKLGVGPIVEQILLPKVLLDYVDQNYDFKIQVTTMSSEALLKQLRKGAIDLAIGPFVESDIPDDMTSPLYLSEKIIGAVRSGHDLSSKGAALTLDAFTRFKAVTPDIPAHMGHQISRLLENTPLEPEIVCENYAMAKTIVSNSDYITAGPESLFRTEFTSGELAKLEFPIDVNWNCMCIGRPETLLIPIVKEVVSIFSQYMDAPEV</sequence>
<dbReference type="Pfam" id="PF03466">
    <property type="entry name" value="LysR_substrate"/>
    <property type="match status" value="1"/>
</dbReference>
<evidence type="ECO:0000313" key="7">
    <source>
        <dbReference type="Proteomes" id="UP001595476"/>
    </source>
</evidence>
<evidence type="ECO:0000259" key="5">
    <source>
        <dbReference type="PROSITE" id="PS50931"/>
    </source>
</evidence>
<dbReference type="PRINTS" id="PR00039">
    <property type="entry name" value="HTHLYSR"/>
</dbReference>
<dbReference type="PANTHER" id="PTHR30126:SF98">
    <property type="entry name" value="HTH-TYPE TRANSCRIPTIONAL ACTIVATOR BAUR"/>
    <property type="match status" value="1"/>
</dbReference>
<evidence type="ECO:0000256" key="3">
    <source>
        <dbReference type="ARBA" id="ARBA00023125"/>
    </source>
</evidence>
<dbReference type="RefSeq" id="WP_386716202.1">
    <property type="nucleotide sequence ID" value="NZ_JBHRSZ010000002.1"/>
</dbReference>
<dbReference type="Gene3D" id="3.40.190.10">
    <property type="entry name" value="Periplasmic binding protein-like II"/>
    <property type="match status" value="2"/>
</dbReference>
<dbReference type="InterPro" id="IPR036390">
    <property type="entry name" value="WH_DNA-bd_sf"/>
</dbReference>
<dbReference type="PANTHER" id="PTHR30126">
    <property type="entry name" value="HTH-TYPE TRANSCRIPTIONAL REGULATOR"/>
    <property type="match status" value="1"/>
</dbReference>
<dbReference type="SUPFAM" id="SSF53850">
    <property type="entry name" value="Periplasmic binding protein-like II"/>
    <property type="match status" value="1"/>
</dbReference>
<keyword evidence="3" id="KW-0238">DNA-binding</keyword>
<dbReference type="InterPro" id="IPR005119">
    <property type="entry name" value="LysR_subst-bd"/>
</dbReference>
<dbReference type="InterPro" id="IPR000847">
    <property type="entry name" value="LysR_HTH_N"/>
</dbReference>
<comment type="similarity">
    <text evidence="1">Belongs to the LysR transcriptional regulatory family.</text>
</comment>
<name>A0ABV7HBI8_9GAMM</name>
<gene>
    <name evidence="6" type="ORF">ACFOEK_03455</name>
</gene>
<evidence type="ECO:0000256" key="1">
    <source>
        <dbReference type="ARBA" id="ARBA00009437"/>
    </source>
</evidence>
<dbReference type="Gene3D" id="1.10.10.10">
    <property type="entry name" value="Winged helix-like DNA-binding domain superfamily/Winged helix DNA-binding domain"/>
    <property type="match status" value="1"/>
</dbReference>
<evidence type="ECO:0000256" key="2">
    <source>
        <dbReference type="ARBA" id="ARBA00023015"/>
    </source>
</evidence>
<keyword evidence="4" id="KW-0804">Transcription</keyword>
<evidence type="ECO:0000256" key="4">
    <source>
        <dbReference type="ARBA" id="ARBA00023163"/>
    </source>
</evidence>
<proteinExistence type="inferred from homology"/>